<keyword evidence="3" id="KW-1185">Reference proteome</keyword>
<dbReference type="SMART" id="SM00849">
    <property type="entry name" value="Lactamase_B"/>
    <property type="match status" value="1"/>
</dbReference>
<dbReference type="PANTHER" id="PTHR42951:SF4">
    <property type="entry name" value="ACYL-COENZYME A THIOESTERASE MBLAC2"/>
    <property type="match status" value="1"/>
</dbReference>
<evidence type="ECO:0000259" key="1">
    <source>
        <dbReference type="SMART" id="SM00849"/>
    </source>
</evidence>
<proteinExistence type="predicted"/>
<dbReference type="InterPro" id="IPR036866">
    <property type="entry name" value="RibonucZ/Hydroxyglut_hydro"/>
</dbReference>
<dbReference type="OrthoDB" id="420651at2"/>
<evidence type="ECO:0000313" key="3">
    <source>
        <dbReference type="Proteomes" id="UP000290365"/>
    </source>
</evidence>
<accession>A0A4P6JMH3</accession>
<dbReference type="InterPro" id="IPR001279">
    <property type="entry name" value="Metallo-B-lactamas"/>
</dbReference>
<dbReference type="CDD" id="cd16282">
    <property type="entry name" value="metallo-hydrolase-like_MBL-fold"/>
    <property type="match status" value="1"/>
</dbReference>
<dbReference type="AlphaFoldDB" id="A0A4P6JMH3"/>
<name>A0A4P6JMH3_KTERU</name>
<reference evidence="2 3" key="1">
    <citation type="submission" date="2019-01" db="EMBL/GenBank/DDBJ databases">
        <title>Ktedonosporobacter rubrisoli SCAWS-G2.</title>
        <authorList>
            <person name="Huang Y."/>
            <person name="Yan B."/>
        </authorList>
    </citation>
    <scope>NUCLEOTIDE SEQUENCE [LARGE SCALE GENOMIC DNA]</scope>
    <source>
        <strain evidence="2 3">SCAWS-G2</strain>
    </source>
</reference>
<dbReference type="EMBL" id="CP035758">
    <property type="protein sequence ID" value="QBD76222.1"/>
    <property type="molecule type" value="Genomic_DNA"/>
</dbReference>
<feature type="domain" description="Metallo-beta-lactamase" evidence="1">
    <location>
        <begin position="21"/>
        <end position="217"/>
    </location>
</feature>
<dbReference type="KEGG" id="kbs:EPA93_09440"/>
<protein>
    <submittedName>
        <fullName evidence="2">MBL fold metallo-hydrolase</fullName>
    </submittedName>
</protein>
<sequence>MVRISQNCYALTGLSFVPPWSVNAGFITGESRTLIVDTGANTLSAQTIHGYASATRPGNALSVINTEQHLDHVGGNGYFRAFGLEIYGHSQLKRKEEDLHEAMVELNALIPNRVRRDAHEERVFYGGTHLANPSILLAEETRLDLGSLEVQIFFTPGHTPTNLSLYIPADGVLFCGDCIISGYLPNLESGDPAAWQRWLASLNTIERLGPRIVMPGHGNVLRDEEIGATLQHIRSVLYRAIETGHAPTLAGQEDEV</sequence>
<dbReference type="GO" id="GO:0006508">
    <property type="term" value="P:proteolysis"/>
    <property type="evidence" value="ECO:0007669"/>
    <property type="project" value="InterPro"/>
</dbReference>
<dbReference type="SUPFAM" id="SSF56281">
    <property type="entry name" value="Metallo-hydrolase/oxidoreductase"/>
    <property type="match status" value="1"/>
</dbReference>
<gene>
    <name evidence="2" type="ORF">EPA93_09440</name>
</gene>
<dbReference type="Gene3D" id="3.60.15.10">
    <property type="entry name" value="Ribonuclease Z/Hydroxyacylglutathione hydrolase-like"/>
    <property type="match status" value="1"/>
</dbReference>
<dbReference type="PROSITE" id="PS00141">
    <property type="entry name" value="ASP_PROTEASE"/>
    <property type="match status" value="1"/>
</dbReference>
<evidence type="ECO:0000313" key="2">
    <source>
        <dbReference type="EMBL" id="QBD76222.1"/>
    </source>
</evidence>
<dbReference type="InterPro" id="IPR050855">
    <property type="entry name" value="NDM-1-like"/>
</dbReference>
<dbReference type="Pfam" id="PF00753">
    <property type="entry name" value="Lactamase_B"/>
    <property type="match status" value="1"/>
</dbReference>
<dbReference type="GO" id="GO:0004190">
    <property type="term" value="F:aspartic-type endopeptidase activity"/>
    <property type="evidence" value="ECO:0007669"/>
    <property type="project" value="InterPro"/>
</dbReference>
<organism evidence="2 3">
    <name type="scientific">Ktedonosporobacter rubrisoli</name>
    <dbReference type="NCBI Taxonomy" id="2509675"/>
    <lineage>
        <taxon>Bacteria</taxon>
        <taxon>Bacillati</taxon>
        <taxon>Chloroflexota</taxon>
        <taxon>Ktedonobacteria</taxon>
        <taxon>Ktedonobacterales</taxon>
        <taxon>Ktedonosporobacteraceae</taxon>
        <taxon>Ktedonosporobacter</taxon>
    </lineage>
</organism>
<keyword evidence="2" id="KW-0378">Hydrolase</keyword>
<dbReference type="Proteomes" id="UP000290365">
    <property type="component" value="Chromosome"/>
</dbReference>
<dbReference type="InterPro" id="IPR001969">
    <property type="entry name" value="Aspartic_peptidase_AS"/>
</dbReference>
<dbReference type="PANTHER" id="PTHR42951">
    <property type="entry name" value="METALLO-BETA-LACTAMASE DOMAIN-CONTAINING"/>
    <property type="match status" value="1"/>
</dbReference>